<dbReference type="GO" id="GO:0004674">
    <property type="term" value="F:protein serine/threonine kinase activity"/>
    <property type="evidence" value="ECO:0007669"/>
    <property type="project" value="TreeGrafter"/>
</dbReference>
<evidence type="ECO:0000313" key="2">
    <source>
        <dbReference type="EMBL" id="AGP35196.1"/>
    </source>
</evidence>
<name>S4XS32_SORCE</name>
<dbReference type="KEGG" id="scu:SCE1572_12120"/>
<accession>S4XS32</accession>
<dbReference type="HOGENOM" id="CLU_296987_0_0_7"/>
<dbReference type="STRING" id="1254432.SCE1572_12120"/>
<proteinExistence type="predicted"/>
<dbReference type="PANTHER" id="PTHR37419:SF6">
    <property type="entry name" value="KINASE HI_0665-RELATED"/>
    <property type="match status" value="1"/>
</dbReference>
<reference evidence="2 3" key="1">
    <citation type="journal article" date="2013" name="Sci. Rep.">
        <title>Extraordinary expansion of a Sorangium cellulosum genome from an alkaline milieu.</title>
        <authorList>
            <person name="Han K."/>
            <person name="Li Z.F."/>
            <person name="Peng R."/>
            <person name="Zhu L.P."/>
            <person name="Zhou T."/>
            <person name="Wang L.G."/>
            <person name="Li S.G."/>
            <person name="Zhang X.B."/>
            <person name="Hu W."/>
            <person name="Wu Z.H."/>
            <person name="Qin N."/>
            <person name="Li Y.Z."/>
        </authorList>
    </citation>
    <scope>NUCLEOTIDE SEQUENCE [LARGE SCALE GENOMIC DNA]</scope>
    <source>
        <strain evidence="2 3">So0157-2</strain>
    </source>
</reference>
<dbReference type="NCBIfam" id="TIGR03071">
    <property type="entry name" value="couple_hipA"/>
    <property type="match status" value="1"/>
</dbReference>
<dbReference type="EMBL" id="CP003969">
    <property type="protein sequence ID" value="AGP35196.1"/>
    <property type="molecule type" value="Genomic_DNA"/>
</dbReference>
<dbReference type="eggNOG" id="COG5635">
    <property type="taxonomic scope" value="Bacteria"/>
</dbReference>
<dbReference type="PATRIC" id="fig|1254432.3.peg.2719"/>
<dbReference type="GO" id="GO:0005829">
    <property type="term" value="C:cytosol"/>
    <property type="evidence" value="ECO:0007669"/>
    <property type="project" value="TreeGrafter"/>
</dbReference>
<protein>
    <recommendedName>
        <fullName evidence="1">HipA N-terminal subdomain 1 domain-containing protein</fullName>
    </recommendedName>
</protein>
<evidence type="ECO:0000259" key="1">
    <source>
        <dbReference type="Pfam" id="PF13657"/>
    </source>
</evidence>
<dbReference type="AlphaFoldDB" id="S4XS32"/>
<dbReference type="Proteomes" id="UP000014803">
    <property type="component" value="Chromosome"/>
</dbReference>
<organism evidence="2 3">
    <name type="scientific">Sorangium cellulosum So0157-2</name>
    <dbReference type="NCBI Taxonomy" id="1254432"/>
    <lineage>
        <taxon>Bacteria</taxon>
        <taxon>Pseudomonadati</taxon>
        <taxon>Myxococcota</taxon>
        <taxon>Polyangia</taxon>
        <taxon>Polyangiales</taxon>
        <taxon>Polyangiaceae</taxon>
        <taxon>Sorangium</taxon>
    </lineage>
</organism>
<dbReference type="PANTHER" id="PTHR37419">
    <property type="entry name" value="SERINE/THREONINE-PROTEIN KINASE TOXIN HIPA"/>
    <property type="match status" value="1"/>
</dbReference>
<evidence type="ECO:0000313" key="3">
    <source>
        <dbReference type="Proteomes" id="UP000014803"/>
    </source>
</evidence>
<gene>
    <name evidence="2" type="ORF">SCE1572_12120</name>
</gene>
<dbReference type="eggNOG" id="COG3550">
    <property type="taxonomic scope" value="Bacteria"/>
</dbReference>
<dbReference type="InterPro" id="IPR017508">
    <property type="entry name" value="HipA_N1"/>
</dbReference>
<sequence length="1015" mass="114797">MPVRIELRRFDLHYRSCRQAGRSCDFFDYLDEVHRERNLSLHGEPLRRLAEAGRLLWLFDGLDEVADPHARRDYAAMIVGLRDRYAGRGIVTSRIVGARPAQPLFQQAGLATYTLQEFDERQIDAFLERWHRLAFPGAPEAAARRLERLRQTLKESRPVRELCGNPLLLTLIALLNRGAELPRQRHRLYERAVDLMAEQWEANKHLAAAGAVQFDLASKKRFLRKLAFLMMTELTAGSGNAVRQHDLSAFAASFCAEEYGLRAEEAQATAEQLIQHLRERNYILALIGGQTFGFVHKTFLEYLAAAEIHARFRTHDWGLDEIKAVFRKSWQDQAWGETLTLICGMVEEERPQQVLELLQAVLEDVDPFEDYRMFRFVSFAIRCVAEIRLLDQEPVRSFARRLTDCILGYHFQSWFLMNQLPSALRLRGPEWPDAARIVAAAAEEESRDDYHSMLFPLDACSIAVSTKRERVPRLTELVFNQPDEFRLVNGIMEAGRLGEWTAAEAVSLHDAVERLSEPAKTRAWIALFDSGMASALRPVAAVMSDREDPLRRCYAALALLHIPEWRSDAVSTLVDVLRSGYEEAFNREDLPRLLEAADEPPLREQVRSLLHVDDVRLRERVAGEMALLWHDEEAISIWLEALFSEGDEWVFDDVDVATLDRLASEHAGAQRTLSRALNDITTVKRLDARVIIAQWMVARSDPRGVDALREIACSSSFATPIRQFAAGALLDVPQGRRFGVDALLLLVHEETGHHVRDPLDELLQRASSLPEARAGLWHLIEGGLREDLRLMVCRRLASLDGGERTEALRQLHQLATSADDETVRVRAAVYLRDKGLPEPAWRPVLAHLSRSARYGSTRLLAAKALRDETRIARLAARSRSANVRKAAAAALEDLRIYRALLQAGRRRRGVVSLDGIRAGIVEETPDGSRFTYDRAYLARPDAIPLSPTLPLRPEPYESRGLHPFFENLLPEGWLLDQTCRKLGLDRTDAFGLMLATCADCAGAVEIVPEKLSVAA</sequence>
<dbReference type="InterPro" id="IPR052028">
    <property type="entry name" value="HipA_Ser/Thr_kinase"/>
</dbReference>
<dbReference type="eggNOG" id="COG1413">
    <property type="taxonomic scope" value="Bacteria"/>
</dbReference>
<feature type="domain" description="HipA N-terminal subdomain 1" evidence="1">
    <location>
        <begin position="911"/>
        <end position="1006"/>
    </location>
</feature>
<dbReference type="Pfam" id="PF13657">
    <property type="entry name" value="Couple_hipA"/>
    <property type="match status" value="1"/>
</dbReference>